<comment type="caution">
    <text evidence="1">The sequence shown here is derived from an EMBL/GenBank/DDBJ whole genome shotgun (WGS) entry which is preliminary data.</text>
</comment>
<reference evidence="1" key="1">
    <citation type="journal article" date="2015" name="Nature">
        <title>Complex archaea that bridge the gap between prokaryotes and eukaryotes.</title>
        <authorList>
            <person name="Spang A."/>
            <person name="Saw J.H."/>
            <person name="Jorgensen S.L."/>
            <person name="Zaremba-Niedzwiedzka K."/>
            <person name="Martijn J."/>
            <person name="Lind A.E."/>
            <person name="van Eijk R."/>
            <person name="Schleper C."/>
            <person name="Guy L."/>
            <person name="Ettema T.J."/>
        </authorList>
    </citation>
    <scope>NUCLEOTIDE SEQUENCE</scope>
</reference>
<evidence type="ECO:0000313" key="1">
    <source>
        <dbReference type="EMBL" id="KKN80489.1"/>
    </source>
</evidence>
<proteinExistence type="predicted"/>
<accession>A0A0F9TMK3</accession>
<dbReference type="EMBL" id="LAZR01000230">
    <property type="protein sequence ID" value="KKN80489.1"/>
    <property type="molecule type" value="Genomic_DNA"/>
</dbReference>
<gene>
    <name evidence="1" type="ORF">LCGC14_0329340</name>
</gene>
<dbReference type="AlphaFoldDB" id="A0A0F9TMK3"/>
<sequence>MKCYAKWEEDDNAKIFFRDQTILQFGNSWDLIANLILLNPGSASPVNNESKTDYLRSQELPFFIEPKQHEMYVEFKLDPLMRNILNLFSSHYHGGTIKIYNLFNLKNQDSTKAIEDFQQNLMHPKMFTADSDILYCASPVIVASGTKAKSQELLIQLIRHIRLASSEKLFALEQKNEKLFHIKKAEVNASGYVDSYHPSFTFKYGNKTELGELPI</sequence>
<organism evidence="1">
    <name type="scientific">marine sediment metagenome</name>
    <dbReference type="NCBI Taxonomy" id="412755"/>
    <lineage>
        <taxon>unclassified sequences</taxon>
        <taxon>metagenomes</taxon>
        <taxon>ecological metagenomes</taxon>
    </lineage>
</organism>
<protein>
    <submittedName>
        <fullName evidence="1">Uncharacterized protein</fullName>
    </submittedName>
</protein>
<name>A0A0F9TMK3_9ZZZZ</name>